<dbReference type="PANTHER" id="PTHR10257">
    <property type="entry name" value="SERINE/THREONINE PROTEIN PHOSPHATASE 2A PP2A REGULATORY SUBUNIT B"/>
    <property type="match status" value="1"/>
</dbReference>
<evidence type="ECO:0000313" key="4">
    <source>
        <dbReference type="WBParaSite" id="SSLN_0000397701-mRNA-1"/>
    </source>
</evidence>
<dbReference type="PANTHER" id="PTHR10257:SF3">
    <property type="entry name" value="SERINE_THREONINE-PROTEIN PHOSPHATASE 2A 56 KDA REGULATORY SUBUNIT GAMMA ISOFORM"/>
    <property type="match status" value="1"/>
</dbReference>
<accession>A0A183SI03</accession>
<proteinExistence type="inferred from homology"/>
<reference evidence="2 3" key="2">
    <citation type="submission" date="2018-11" db="EMBL/GenBank/DDBJ databases">
        <authorList>
            <consortium name="Pathogen Informatics"/>
        </authorList>
    </citation>
    <scope>NUCLEOTIDE SEQUENCE [LARGE SCALE GENOMIC DNA]</scope>
    <source>
        <strain evidence="2 3">NST_G2</strain>
    </source>
</reference>
<dbReference type="AlphaFoldDB" id="A0A183SI03"/>
<gene>
    <name evidence="2" type="ORF">SSLN_LOCUS3851</name>
</gene>
<dbReference type="InterPro" id="IPR016024">
    <property type="entry name" value="ARM-type_fold"/>
</dbReference>
<evidence type="ECO:0000313" key="2">
    <source>
        <dbReference type="EMBL" id="VDL90236.1"/>
    </source>
</evidence>
<name>A0A183SI03_SCHSO</name>
<evidence type="ECO:0000313" key="3">
    <source>
        <dbReference type="Proteomes" id="UP000275846"/>
    </source>
</evidence>
<dbReference type="WBParaSite" id="SSLN_0000397701-mRNA-1">
    <property type="protein sequence ID" value="SSLN_0000397701-mRNA-1"/>
    <property type="gene ID" value="SSLN_0000397701"/>
</dbReference>
<dbReference type="Gene3D" id="1.25.10.10">
    <property type="entry name" value="Leucine-rich Repeat Variant"/>
    <property type="match status" value="1"/>
</dbReference>
<dbReference type="SUPFAM" id="SSF48371">
    <property type="entry name" value="ARM repeat"/>
    <property type="match status" value="1"/>
</dbReference>
<comment type="similarity">
    <text evidence="1">Belongs to the phosphatase 2A regulatory subunit B56 family.</text>
</comment>
<sequence>MHIVYEIFLEFLSLPHLEIPLAKRFIDQIFIVHLLDIFDSEDIRERNMAKTILHRIYGKFTHLRQFIRRQISNVFFT</sequence>
<dbReference type="InterPro" id="IPR011989">
    <property type="entry name" value="ARM-like"/>
</dbReference>
<dbReference type="EMBL" id="UYSU01032670">
    <property type="protein sequence ID" value="VDL90236.1"/>
    <property type="molecule type" value="Genomic_DNA"/>
</dbReference>
<evidence type="ECO:0000256" key="1">
    <source>
        <dbReference type="ARBA" id="ARBA00009745"/>
    </source>
</evidence>
<keyword evidence="3" id="KW-1185">Reference proteome</keyword>
<dbReference type="Pfam" id="PF01603">
    <property type="entry name" value="B56"/>
    <property type="match status" value="1"/>
</dbReference>
<dbReference type="InterPro" id="IPR002554">
    <property type="entry name" value="PP2A_B56"/>
</dbReference>
<dbReference type="STRING" id="70667.A0A183SI03"/>
<dbReference type="GO" id="GO:0019888">
    <property type="term" value="F:protein phosphatase regulator activity"/>
    <property type="evidence" value="ECO:0007669"/>
    <property type="project" value="InterPro"/>
</dbReference>
<dbReference type="GO" id="GO:0000159">
    <property type="term" value="C:protein phosphatase type 2A complex"/>
    <property type="evidence" value="ECO:0007669"/>
    <property type="project" value="InterPro"/>
</dbReference>
<protein>
    <submittedName>
        <fullName evidence="2 4">Uncharacterized protein</fullName>
    </submittedName>
</protein>
<dbReference type="OrthoDB" id="10264446at2759"/>
<dbReference type="Proteomes" id="UP000275846">
    <property type="component" value="Unassembled WGS sequence"/>
</dbReference>
<dbReference type="GO" id="GO:0007165">
    <property type="term" value="P:signal transduction"/>
    <property type="evidence" value="ECO:0007669"/>
    <property type="project" value="InterPro"/>
</dbReference>
<reference evidence="4" key="1">
    <citation type="submission" date="2016-06" db="UniProtKB">
        <authorList>
            <consortium name="WormBaseParasite"/>
        </authorList>
    </citation>
    <scope>IDENTIFICATION</scope>
</reference>
<organism evidence="4">
    <name type="scientific">Schistocephalus solidus</name>
    <name type="common">Tapeworm</name>
    <dbReference type="NCBI Taxonomy" id="70667"/>
    <lineage>
        <taxon>Eukaryota</taxon>
        <taxon>Metazoa</taxon>
        <taxon>Spiralia</taxon>
        <taxon>Lophotrochozoa</taxon>
        <taxon>Platyhelminthes</taxon>
        <taxon>Cestoda</taxon>
        <taxon>Eucestoda</taxon>
        <taxon>Diphyllobothriidea</taxon>
        <taxon>Diphyllobothriidae</taxon>
        <taxon>Schistocephalus</taxon>
    </lineage>
</organism>